<dbReference type="AlphaFoldDB" id="D8M6J6"/>
<feature type="region of interest" description="Disordered" evidence="1">
    <location>
        <begin position="1"/>
        <end position="45"/>
    </location>
</feature>
<dbReference type="Proteomes" id="UP000008312">
    <property type="component" value="Unassembled WGS sequence"/>
</dbReference>
<reference evidence="2" key="1">
    <citation type="submission" date="2010-02" db="EMBL/GenBank/DDBJ databases">
        <title>Sequencing and annotation of the Blastocystis hominis genome.</title>
        <authorList>
            <person name="Wincker P."/>
        </authorList>
    </citation>
    <scope>NUCLEOTIDE SEQUENCE</scope>
    <source>
        <strain evidence="2">Singapore isolate B</strain>
    </source>
</reference>
<dbReference type="OrthoDB" id="225637at2759"/>
<protein>
    <submittedName>
        <fullName evidence="2">Uncharacterized protein</fullName>
    </submittedName>
</protein>
<keyword evidence="3" id="KW-1185">Reference proteome</keyword>
<name>D8M6J6_BLAHO</name>
<dbReference type="RefSeq" id="XP_012897462.1">
    <property type="nucleotide sequence ID" value="XM_013042008.1"/>
</dbReference>
<feature type="compositionally biased region" description="Polar residues" evidence="1">
    <location>
        <begin position="8"/>
        <end position="27"/>
    </location>
</feature>
<accession>D8M6J6</accession>
<proteinExistence type="predicted"/>
<evidence type="ECO:0000256" key="1">
    <source>
        <dbReference type="SAM" id="MobiDB-lite"/>
    </source>
</evidence>
<organism evidence="2">
    <name type="scientific">Blastocystis hominis</name>
    <dbReference type="NCBI Taxonomy" id="12968"/>
    <lineage>
        <taxon>Eukaryota</taxon>
        <taxon>Sar</taxon>
        <taxon>Stramenopiles</taxon>
        <taxon>Bigyra</taxon>
        <taxon>Opalozoa</taxon>
        <taxon>Opalinata</taxon>
        <taxon>Blastocystidae</taxon>
        <taxon>Blastocystis</taxon>
    </lineage>
</organism>
<gene>
    <name evidence="2" type="ORF">GSBLH_T00003297001</name>
</gene>
<dbReference type="GeneID" id="24920402"/>
<dbReference type="InParanoid" id="D8M6J6"/>
<evidence type="ECO:0000313" key="2">
    <source>
        <dbReference type="EMBL" id="CBK23414.2"/>
    </source>
</evidence>
<evidence type="ECO:0000313" key="3">
    <source>
        <dbReference type="Proteomes" id="UP000008312"/>
    </source>
</evidence>
<sequence length="315" mass="36110">MKPDKAFRSNQQVLRRSINKRNAITKHSSLKSEKSTPAPKNDRFKRRLDINQAIIEALDDYTAEHVDEYSRYQKELLPSPPIYEKKSSNTEKLSSQKKTKRNHSFDIQTHKSPVLSAKKAPPVHDELPPLEPLSLRVTVGNLCVRNRGRFCESSKNALPQSIQGRLDASYEVPILCRAGKRAQATLAQDCSFERVSSRYQRGTCAVLLLKQRDFSLAGRAPLRKPLRSEHSKLCSRSSGSLRYEFPSLDQSWLARISAPICDGRARSARQRRLGRERGVNCRRFRDDSSADRRDPSLCDVAARADRRRRAQWRER</sequence>
<dbReference type="EMBL" id="FN668661">
    <property type="protein sequence ID" value="CBK23414.2"/>
    <property type="molecule type" value="Genomic_DNA"/>
</dbReference>
<feature type="region of interest" description="Disordered" evidence="1">
    <location>
        <begin position="80"/>
        <end position="127"/>
    </location>
</feature>